<organism evidence="1 2">
    <name type="scientific">Ixodes persulcatus</name>
    <name type="common">Taiga tick</name>
    <dbReference type="NCBI Taxonomy" id="34615"/>
    <lineage>
        <taxon>Eukaryota</taxon>
        <taxon>Metazoa</taxon>
        <taxon>Ecdysozoa</taxon>
        <taxon>Arthropoda</taxon>
        <taxon>Chelicerata</taxon>
        <taxon>Arachnida</taxon>
        <taxon>Acari</taxon>
        <taxon>Parasitiformes</taxon>
        <taxon>Ixodida</taxon>
        <taxon>Ixodoidea</taxon>
        <taxon>Ixodidae</taxon>
        <taxon>Ixodinae</taxon>
        <taxon>Ixodes</taxon>
    </lineage>
</organism>
<keyword evidence="2" id="KW-1185">Reference proteome</keyword>
<evidence type="ECO:0000313" key="1">
    <source>
        <dbReference type="EMBL" id="KAG0433826.1"/>
    </source>
</evidence>
<feature type="non-terminal residue" evidence="1">
    <location>
        <position position="158"/>
    </location>
</feature>
<comment type="caution">
    <text evidence="1">The sequence shown here is derived from an EMBL/GenBank/DDBJ whole genome shotgun (WGS) entry which is preliminary data.</text>
</comment>
<protein>
    <submittedName>
        <fullName evidence="1">Uncharacterized protein</fullName>
    </submittedName>
</protein>
<evidence type="ECO:0000313" key="2">
    <source>
        <dbReference type="Proteomes" id="UP000805193"/>
    </source>
</evidence>
<name>A0AC60QHZ4_IXOPE</name>
<dbReference type="Proteomes" id="UP000805193">
    <property type="component" value="Unassembled WGS sequence"/>
</dbReference>
<accession>A0AC60QHZ4</accession>
<proteinExistence type="predicted"/>
<sequence length="158" mass="17694">MPTCCAPGCTSGYDSRRRAGRHFFQPPQDPELSKAWEEAIPRAEFHLTATSKVCDLHFKSSDIIKNYEHKVEGQTVLIPSGKWLLKKDAVPSVFSSPPLSLQFKPATKKKGEKCSQHQMNRLAPPMVTKNSNLLNLRRIQLSPTSWPKSEGNPILKIG</sequence>
<gene>
    <name evidence="1" type="ORF">HPB47_019556</name>
</gene>
<dbReference type="EMBL" id="JABSTQ010009026">
    <property type="protein sequence ID" value="KAG0433826.1"/>
    <property type="molecule type" value="Genomic_DNA"/>
</dbReference>
<reference evidence="1 2" key="1">
    <citation type="journal article" date="2020" name="Cell">
        <title>Large-Scale Comparative Analyses of Tick Genomes Elucidate Their Genetic Diversity and Vector Capacities.</title>
        <authorList>
            <consortium name="Tick Genome and Microbiome Consortium (TIGMIC)"/>
            <person name="Jia N."/>
            <person name="Wang J."/>
            <person name="Shi W."/>
            <person name="Du L."/>
            <person name="Sun Y."/>
            <person name="Zhan W."/>
            <person name="Jiang J.F."/>
            <person name="Wang Q."/>
            <person name="Zhang B."/>
            <person name="Ji P."/>
            <person name="Bell-Sakyi L."/>
            <person name="Cui X.M."/>
            <person name="Yuan T.T."/>
            <person name="Jiang B.G."/>
            <person name="Yang W.F."/>
            <person name="Lam T.T."/>
            <person name="Chang Q.C."/>
            <person name="Ding S.J."/>
            <person name="Wang X.J."/>
            <person name="Zhu J.G."/>
            <person name="Ruan X.D."/>
            <person name="Zhao L."/>
            <person name="Wei J.T."/>
            <person name="Ye R.Z."/>
            <person name="Que T.C."/>
            <person name="Du C.H."/>
            <person name="Zhou Y.H."/>
            <person name="Cheng J.X."/>
            <person name="Dai P.F."/>
            <person name="Guo W.B."/>
            <person name="Han X.H."/>
            <person name="Huang E.J."/>
            <person name="Li L.F."/>
            <person name="Wei W."/>
            <person name="Gao Y.C."/>
            <person name="Liu J.Z."/>
            <person name="Shao H.Z."/>
            <person name="Wang X."/>
            <person name="Wang C.C."/>
            <person name="Yang T.C."/>
            <person name="Huo Q.B."/>
            <person name="Li W."/>
            <person name="Chen H.Y."/>
            <person name="Chen S.E."/>
            <person name="Zhou L.G."/>
            <person name="Ni X.B."/>
            <person name="Tian J.H."/>
            <person name="Sheng Y."/>
            <person name="Liu T."/>
            <person name="Pan Y.S."/>
            <person name="Xia L.Y."/>
            <person name="Li J."/>
            <person name="Zhao F."/>
            <person name="Cao W.C."/>
        </authorList>
    </citation>
    <scope>NUCLEOTIDE SEQUENCE [LARGE SCALE GENOMIC DNA]</scope>
    <source>
        <strain evidence="1">Iper-2018</strain>
    </source>
</reference>